<reference evidence="1 2" key="1">
    <citation type="journal article" date="2015" name="Stand. Genomic Sci.">
        <title>Genomic Encyclopedia of Bacterial and Archaeal Type Strains, Phase III: the genomes of soil and plant-associated and newly described type strains.</title>
        <authorList>
            <person name="Whitman W.B."/>
            <person name="Woyke T."/>
            <person name="Klenk H.P."/>
            <person name="Zhou Y."/>
            <person name="Lilburn T.G."/>
            <person name="Beck B.J."/>
            <person name="De Vos P."/>
            <person name="Vandamme P."/>
            <person name="Eisen J.A."/>
            <person name="Garrity G."/>
            <person name="Hugenholtz P."/>
            <person name="Kyrpides N.C."/>
        </authorList>
    </citation>
    <scope>NUCLEOTIDE SEQUENCE [LARGE SCALE GENOMIC DNA]</scope>
    <source>
        <strain evidence="1 2">CGMCC 1.10822</strain>
    </source>
</reference>
<keyword evidence="2" id="KW-1185">Reference proteome</keyword>
<organism evidence="1 2">
    <name type="scientific">Pseudoduganella lurida</name>
    <dbReference type="NCBI Taxonomy" id="1036180"/>
    <lineage>
        <taxon>Bacteria</taxon>
        <taxon>Pseudomonadati</taxon>
        <taxon>Pseudomonadota</taxon>
        <taxon>Betaproteobacteria</taxon>
        <taxon>Burkholderiales</taxon>
        <taxon>Oxalobacteraceae</taxon>
        <taxon>Telluria group</taxon>
        <taxon>Pseudoduganella</taxon>
    </lineage>
</organism>
<dbReference type="RefSeq" id="WP_145647121.1">
    <property type="nucleotide sequence ID" value="NZ_VLLB01000001.1"/>
</dbReference>
<dbReference type="AlphaFoldDB" id="A0A562RJW8"/>
<accession>A0A562RJW8</accession>
<evidence type="ECO:0000313" key="2">
    <source>
        <dbReference type="Proteomes" id="UP000318431"/>
    </source>
</evidence>
<gene>
    <name evidence="1" type="ORF">IP91_00423</name>
</gene>
<evidence type="ECO:0000313" key="1">
    <source>
        <dbReference type="EMBL" id="TWI69355.1"/>
    </source>
</evidence>
<dbReference type="OrthoDB" id="883703at2"/>
<protein>
    <submittedName>
        <fullName evidence="1">Uncharacterized protein</fullName>
    </submittedName>
</protein>
<dbReference type="Proteomes" id="UP000318431">
    <property type="component" value="Unassembled WGS sequence"/>
</dbReference>
<name>A0A562RJW8_9BURK</name>
<comment type="caution">
    <text evidence="1">The sequence shown here is derived from an EMBL/GenBank/DDBJ whole genome shotgun (WGS) entry which is preliminary data.</text>
</comment>
<dbReference type="EMBL" id="VLLB01000001">
    <property type="protein sequence ID" value="TWI69355.1"/>
    <property type="molecule type" value="Genomic_DNA"/>
</dbReference>
<sequence>MPAFLPPVSPGDRRLIDYRPELELPAGAATASPVRDEYGEMDFAARLLEARSAEELRPVLRDLANRAAGDREAVAALRDPVVRVLDRAARLVFPLDATRAPADLKRKAAGIFGLELEGLSPEDKEFEVARRFVRLATDASEAALARAGRAPEAALQQGLVQAARRNAPGLLRQRAAADAWPTAGQ</sequence>
<proteinExistence type="predicted"/>